<keyword evidence="1" id="KW-0812">Transmembrane</keyword>
<comment type="caution">
    <text evidence="2">The sequence shown here is derived from an EMBL/GenBank/DDBJ whole genome shotgun (WGS) entry which is preliminary data.</text>
</comment>
<evidence type="ECO:0008006" key="4">
    <source>
        <dbReference type="Google" id="ProtNLM"/>
    </source>
</evidence>
<feature type="transmembrane region" description="Helical" evidence="1">
    <location>
        <begin position="12"/>
        <end position="32"/>
    </location>
</feature>
<keyword evidence="1" id="KW-0472">Membrane</keyword>
<dbReference type="OrthoDB" id="1932213at2759"/>
<keyword evidence="1" id="KW-1133">Transmembrane helix</keyword>
<organism evidence="2 3">
    <name type="scientific">Anisodus acutangulus</name>
    <dbReference type="NCBI Taxonomy" id="402998"/>
    <lineage>
        <taxon>Eukaryota</taxon>
        <taxon>Viridiplantae</taxon>
        <taxon>Streptophyta</taxon>
        <taxon>Embryophyta</taxon>
        <taxon>Tracheophyta</taxon>
        <taxon>Spermatophyta</taxon>
        <taxon>Magnoliopsida</taxon>
        <taxon>eudicotyledons</taxon>
        <taxon>Gunneridae</taxon>
        <taxon>Pentapetalae</taxon>
        <taxon>asterids</taxon>
        <taxon>lamiids</taxon>
        <taxon>Solanales</taxon>
        <taxon>Solanaceae</taxon>
        <taxon>Solanoideae</taxon>
        <taxon>Hyoscyameae</taxon>
        <taxon>Anisodus</taxon>
    </lineage>
</organism>
<sequence length="260" mass="29778">MAYTDREFLGGAILRLLTLGGIALWIKYQGFFGKRLGSKKEKALAEVRDAKVDYSELPDDVLSSIVARLTATNLRRFECSFDNKVRFYFSFVPVLEHVIICLGGDTAIPYIFGEFVRDLPAQIKSLTVTACYSQVKNFPTETQIFRNLRMLALLLESTYDFDIVKVSPVLDACPLLRYLDLVQWGTFRQARGRGIRFPLSPTYYTELKEVIEQMFLSQYLISPYYNVCFGCDIWREGERISIQRQLLGQAISSNVVVIIQ</sequence>
<accession>A0A9Q1R9V9</accession>
<dbReference type="EMBL" id="JAJAGQ010000013">
    <property type="protein sequence ID" value="KAJ8546212.1"/>
    <property type="molecule type" value="Genomic_DNA"/>
</dbReference>
<proteinExistence type="predicted"/>
<gene>
    <name evidence="2" type="ORF">K7X08_018795</name>
</gene>
<dbReference type="Proteomes" id="UP001152561">
    <property type="component" value="Unassembled WGS sequence"/>
</dbReference>
<evidence type="ECO:0000313" key="3">
    <source>
        <dbReference type="Proteomes" id="UP001152561"/>
    </source>
</evidence>
<name>A0A9Q1R9V9_9SOLA</name>
<reference evidence="3" key="1">
    <citation type="journal article" date="2023" name="Proc. Natl. Acad. Sci. U.S.A.">
        <title>Genomic and structural basis for evolution of tropane alkaloid biosynthesis.</title>
        <authorList>
            <person name="Wanga Y.-J."/>
            <person name="Taina T."/>
            <person name="Yua J.-Y."/>
            <person name="Lia J."/>
            <person name="Xua B."/>
            <person name="Chenc J."/>
            <person name="D'Auriad J.C."/>
            <person name="Huanga J.-P."/>
            <person name="Huanga S.-X."/>
        </authorList>
    </citation>
    <scope>NUCLEOTIDE SEQUENCE [LARGE SCALE GENOMIC DNA]</scope>
    <source>
        <strain evidence="3">cv. KIB-2019</strain>
    </source>
</reference>
<dbReference type="AlphaFoldDB" id="A0A9Q1R9V9"/>
<keyword evidence="3" id="KW-1185">Reference proteome</keyword>
<evidence type="ECO:0000313" key="2">
    <source>
        <dbReference type="EMBL" id="KAJ8546212.1"/>
    </source>
</evidence>
<protein>
    <recommendedName>
        <fullName evidence="4">F-box domain-containing protein</fullName>
    </recommendedName>
</protein>
<evidence type="ECO:0000256" key="1">
    <source>
        <dbReference type="SAM" id="Phobius"/>
    </source>
</evidence>